<dbReference type="Gene3D" id="3.40.30.10">
    <property type="entry name" value="Glutaredoxin"/>
    <property type="match status" value="1"/>
</dbReference>
<dbReference type="InterPro" id="IPR024705">
    <property type="entry name" value="Ssp411"/>
</dbReference>
<dbReference type="Pfam" id="PF03190">
    <property type="entry name" value="Thioredox_DsbH"/>
    <property type="match status" value="1"/>
</dbReference>
<dbReference type="KEGG" id="ssai:N0B31_07025"/>
<feature type="coiled-coil region" evidence="1">
    <location>
        <begin position="398"/>
        <end position="425"/>
    </location>
</feature>
<dbReference type="InterPro" id="IPR008928">
    <property type="entry name" value="6-hairpin_glycosidase_sf"/>
</dbReference>
<dbReference type="Gene3D" id="1.50.10.10">
    <property type="match status" value="2"/>
</dbReference>
<dbReference type="GO" id="GO:0005975">
    <property type="term" value="P:carbohydrate metabolic process"/>
    <property type="evidence" value="ECO:0007669"/>
    <property type="project" value="InterPro"/>
</dbReference>
<dbReference type="PIRSF" id="PIRSF006402">
    <property type="entry name" value="UCP006402_thioredoxin"/>
    <property type="match status" value="1"/>
</dbReference>
<feature type="domain" description="Spermatogenesis-associated protein 20-like TRX" evidence="2">
    <location>
        <begin position="12"/>
        <end position="174"/>
    </location>
</feature>
<accession>A0A9E7R5W4</accession>
<evidence type="ECO:0000313" key="4">
    <source>
        <dbReference type="Proteomes" id="UP001057580"/>
    </source>
</evidence>
<keyword evidence="1" id="KW-0175">Coiled coil</keyword>
<dbReference type="PANTHER" id="PTHR42899">
    <property type="entry name" value="SPERMATOGENESIS-ASSOCIATED PROTEIN 20"/>
    <property type="match status" value="1"/>
</dbReference>
<protein>
    <submittedName>
        <fullName evidence="3">Thioredoxin domain-containing protein</fullName>
    </submittedName>
</protein>
<dbReference type="InterPro" id="IPR004879">
    <property type="entry name" value="Ssp411-like_TRX"/>
</dbReference>
<proteinExistence type="predicted"/>
<evidence type="ECO:0000313" key="3">
    <source>
        <dbReference type="EMBL" id="UWM56036.1"/>
    </source>
</evidence>
<reference evidence="3" key="1">
    <citation type="submission" date="2022-09" db="EMBL/GenBank/DDBJ databases">
        <title>Diverse halophilic archaea isolated from saline environments.</title>
        <authorList>
            <person name="Cui H.-L."/>
        </authorList>
    </citation>
    <scope>NUCLEOTIDE SEQUENCE</scope>
    <source>
        <strain evidence="3">ZS-35-S2</strain>
    </source>
</reference>
<evidence type="ECO:0000259" key="2">
    <source>
        <dbReference type="Pfam" id="PF03190"/>
    </source>
</evidence>
<name>A0A9E7R5W4_9EURY</name>
<dbReference type="SUPFAM" id="SSF48208">
    <property type="entry name" value="Six-hairpin glycosidases"/>
    <property type="match status" value="1"/>
</dbReference>
<sequence>MSDDVPEALRRNRLAEEASPYLQQHADNPVNWQPWDETALAAAEATDRPIFLSIGYSSCHWCHVMEEESFADPSVARVLNEHFVPVKVDREERPDVDSVYMKTCQLVRGNGGWPLSVFLTPDGRPFYVGTYFPPEPRQGMPGFEQLCRDVVAAWTDPEEREELEDRADQWTAAVRDDLEGAPDAADASEAEEDPVEAAASAALRIADREYGGFGRSGPKFPSPGRLHVLLRAADRTDRDAYREVVRETLDGMANGGMYDQLGGGFHRYATDRSWTVPHFEKMLYDQAGLARAYLAGWQALGDDRYATVAEETFAFVERELTHPEGGFFATLDAQSEDPETGEREEGAFWVWTPEDVATVFDDPTDGALFRERYGVTDAGNFEDGQTVLTLAASPEELAANSTLDVAAVEERLTRLRAEALDARETRPRPPRDEKVLAGWNGLMISAFAEGALVLDAALAETATAALEFCREHHWDADEGRLYRRWMDGDRKVPGYLEDYAALGRGALDCYQATGDVSHLAFAADLARVVVEEFWDADERTLYFTPRSGESLVARPQETDDSSTPSSTGVAASLLLDLEHFLPDEEFGEVADAVLDTHAGTVGRGSVSKATLLLALDDRDRGALELTVAAESLPEAWRERLAREYLPGRLLSVRPPTDEGLAPWLETLGLETAPPIWAGREARDGDPTCYTCRSFTCSPPVHDVDEVLSWAEELAP</sequence>
<gene>
    <name evidence="3" type="ORF">N0B31_07025</name>
</gene>
<dbReference type="EMBL" id="CP104003">
    <property type="protein sequence ID" value="UWM56036.1"/>
    <property type="molecule type" value="Genomic_DNA"/>
</dbReference>
<dbReference type="InterPro" id="IPR012341">
    <property type="entry name" value="6hp_glycosidase-like_sf"/>
</dbReference>
<dbReference type="GeneID" id="74942161"/>
<dbReference type="SUPFAM" id="SSF52833">
    <property type="entry name" value="Thioredoxin-like"/>
    <property type="match status" value="1"/>
</dbReference>
<dbReference type="InterPro" id="IPR036249">
    <property type="entry name" value="Thioredoxin-like_sf"/>
</dbReference>
<keyword evidence="4" id="KW-1185">Reference proteome</keyword>
<evidence type="ECO:0000256" key="1">
    <source>
        <dbReference type="SAM" id="Coils"/>
    </source>
</evidence>
<dbReference type="RefSeq" id="WP_260595156.1">
    <property type="nucleotide sequence ID" value="NZ_CP104003.1"/>
</dbReference>
<dbReference type="Proteomes" id="UP001057580">
    <property type="component" value="Chromosome"/>
</dbReference>
<dbReference type="AlphaFoldDB" id="A0A9E7R5W4"/>
<dbReference type="CDD" id="cd02955">
    <property type="entry name" value="SSP411"/>
    <property type="match status" value="1"/>
</dbReference>
<organism evidence="3 4">
    <name type="scientific">Salinirubellus salinus</name>
    <dbReference type="NCBI Taxonomy" id="1364945"/>
    <lineage>
        <taxon>Archaea</taxon>
        <taxon>Methanobacteriati</taxon>
        <taxon>Methanobacteriota</taxon>
        <taxon>Stenosarchaea group</taxon>
        <taxon>Halobacteria</taxon>
        <taxon>Halobacteriales</taxon>
        <taxon>Natronomonadaceae</taxon>
        <taxon>Salinirubellus</taxon>
    </lineage>
</organism>
<dbReference type="PANTHER" id="PTHR42899:SF1">
    <property type="entry name" value="SPERMATOGENESIS-ASSOCIATED PROTEIN 20"/>
    <property type="match status" value="1"/>
</dbReference>